<dbReference type="Gene3D" id="3.40.630.30">
    <property type="match status" value="1"/>
</dbReference>
<sequence length="244" mass="27638">MDTQLDTPLLSPHHLEYRPLQPQQPRPAATAEERLPFTVRLVHNQQDLSKALQIRYAAYARHVPSFAESLKLAEPTDSNDGVAILLAESKFDGSPLGTMRIQTNGFNPLSLEQSVELPDWLQDKSLAEATRLGVTEQKVGRIVKTVLFKAYYLYCVQNGIDWMVIAGRSPIDRQYDRLLFSDVYPGMGYIPLRHANNMPHRVLAFEVGTAEERWNLAKHPLTNFIFHTSHPDINIGSRNPAQLQ</sequence>
<comment type="caution">
    <text evidence="2">The sequence shown here is derived from an EMBL/GenBank/DDBJ whole genome shotgun (WGS) entry which is preliminary data.</text>
</comment>
<name>A0A3A3G8I9_9BURK</name>
<dbReference type="Proteomes" id="UP000266327">
    <property type="component" value="Unassembled WGS sequence"/>
</dbReference>
<keyword evidence="3" id="KW-1185">Reference proteome</keyword>
<dbReference type="InterPro" id="IPR016181">
    <property type="entry name" value="Acyl_CoA_acyltransferase"/>
</dbReference>
<dbReference type="AlphaFoldDB" id="A0A3A3G8I9"/>
<evidence type="ECO:0000256" key="1">
    <source>
        <dbReference type="SAM" id="MobiDB-lite"/>
    </source>
</evidence>
<dbReference type="OrthoDB" id="8773859at2"/>
<evidence type="ECO:0000313" key="3">
    <source>
        <dbReference type="Proteomes" id="UP000266327"/>
    </source>
</evidence>
<evidence type="ECO:0008006" key="4">
    <source>
        <dbReference type="Google" id="ProtNLM"/>
    </source>
</evidence>
<protein>
    <recommendedName>
        <fullName evidence="4">Long-chain N-acyl amino acid synthase</fullName>
    </recommendedName>
</protein>
<reference evidence="3" key="1">
    <citation type="submission" date="2018-09" db="EMBL/GenBank/DDBJ databases">
        <authorList>
            <person name="Zhu H."/>
        </authorList>
    </citation>
    <scope>NUCLEOTIDE SEQUENCE [LARGE SCALE GENOMIC DNA]</scope>
    <source>
        <strain evidence="3">K1S02-23</strain>
    </source>
</reference>
<organism evidence="2 3">
    <name type="scientific">Noviherbaspirillum sedimenti</name>
    <dbReference type="NCBI Taxonomy" id="2320865"/>
    <lineage>
        <taxon>Bacteria</taxon>
        <taxon>Pseudomonadati</taxon>
        <taxon>Pseudomonadota</taxon>
        <taxon>Betaproteobacteria</taxon>
        <taxon>Burkholderiales</taxon>
        <taxon>Oxalobacteraceae</taxon>
        <taxon>Noviherbaspirillum</taxon>
    </lineage>
</organism>
<dbReference type="RefSeq" id="WP_119786568.1">
    <property type="nucleotide sequence ID" value="NZ_QYUQ01000002.1"/>
</dbReference>
<accession>A0A3A3G8I9</accession>
<gene>
    <name evidence="2" type="ORF">D3878_17030</name>
</gene>
<dbReference type="SUPFAM" id="SSF55729">
    <property type="entry name" value="Acyl-CoA N-acyltransferases (Nat)"/>
    <property type="match status" value="1"/>
</dbReference>
<evidence type="ECO:0000313" key="2">
    <source>
        <dbReference type="EMBL" id="RJG03069.1"/>
    </source>
</evidence>
<dbReference type="EMBL" id="QYUQ01000002">
    <property type="protein sequence ID" value="RJG03069.1"/>
    <property type="molecule type" value="Genomic_DNA"/>
</dbReference>
<feature type="region of interest" description="Disordered" evidence="1">
    <location>
        <begin position="1"/>
        <end position="29"/>
    </location>
</feature>
<proteinExistence type="predicted"/>